<accession>A0ABQ9I0H1</accession>
<dbReference type="Proteomes" id="UP001159363">
    <property type="component" value="Chromosome 3"/>
</dbReference>
<proteinExistence type="predicted"/>
<comment type="caution">
    <text evidence="2">The sequence shown here is derived from an EMBL/GenBank/DDBJ whole genome shotgun (WGS) entry which is preliminary data.</text>
</comment>
<protein>
    <submittedName>
        <fullName evidence="2">Uncharacterized protein</fullName>
    </submittedName>
</protein>
<gene>
    <name evidence="2" type="ORF">PR048_009611</name>
</gene>
<feature type="compositionally biased region" description="Polar residues" evidence="1">
    <location>
        <begin position="83"/>
        <end position="95"/>
    </location>
</feature>
<organism evidence="2 3">
    <name type="scientific">Dryococelus australis</name>
    <dbReference type="NCBI Taxonomy" id="614101"/>
    <lineage>
        <taxon>Eukaryota</taxon>
        <taxon>Metazoa</taxon>
        <taxon>Ecdysozoa</taxon>
        <taxon>Arthropoda</taxon>
        <taxon>Hexapoda</taxon>
        <taxon>Insecta</taxon>
        <taxon>Pterygota</taxon>
        <taxon>Neoptera</taxon>
        <taxon>Polyneoptera</taxon>
        <taxon>Phasmatodea</taxon>
        <taxon>Verophasmatodea</taxon>
        <taxon>Anareolatae</taxon>
        <taxon>Phasmatidae</taxon>
        <taxon>Eurycanthinae</taxon>
        <taxon>Dryococelus</taxon>
    </lineage>
</organism>
<reference evidence="2 3" key="1">
    <citation type="submission" date="2023-02" db="EMBL/GenBank/DDBJ databases">
        <title>LHISI_Scaffold_Assembly.</title>
        <authorList>
            <person name="Stuart O.P."/>
            <person name="Cleave R."/>
            <person name="Magrath M.J.L."/>
            <person name="Mikheyev A.S."/>
        </authorList>
    </citation>
    <scope>NUCLEOTIDE SEQUENCE [LARGE SCALE GENOMIC DNA]</scope>
    <source>
        <strain evidence="2">Daus_M_001</strain>
        <tissue evidence="2">Leg muscle</tissue>
    </source>
</reference>
<sequence length="194" mass="22898">MRKQGILKVIIPNYEVELLHKIDEINRTTVYGEEYKPRTDDIPQCANCQSQMHPMQTRKTRHEHYHTKSCLKLATIPAHCHTQVPSHNTTHQTTPVHPPLLTQQQTPNKNTTTPDQQSTQEHNTNKQEHIQPDKQSVTINYIKKLLDFLRDPLIMDMLTHFRPYMKQTRLEMDKGRRRHIVLETISTYLAQDYD</sequence>
<evidence type="ECO:0000313" key="3">
    <source>
        <dbReference type="Proteomes" id="UP001159363"/>
    </source>
</evidence>
<feature type="region of interest" description="Disordered" evidence="1">
    <location>
        <begin position="83"/>
        <end position="132"/>
    </location>
</feature>
<evidence type="ECO:0000313" key="2">
    <source>
        <dbReference type="EMBL" id="KAJ8890104.1"/>
    </source>
</evidence>
<feature type="compositionally biased region" description="Basic and acidic residues" evidence="1">
    <location>
        <begin position="123"/>
        <end position="132"/>
    </location>
</feature>
<dbReference type="EMBL" id="JARBHB010000003">
    <property type="protein sequence ID" value="KAJ8890104.1"/>
    <property type="molecule type" value="Genomic_DNA"/>
</dbReference>
<name>A0ABQ9I0H1_9NEOP</name>
<keyword evidence="3" id="KW-1185">Reference proteome</keyword>
<feature type="compositionally biased region" description="Low complexity" evidence="1">
    <location>
        <begin position="102"/>
        <end position="117"/>
    </location>
</feature>
<evidence type="ECO:0000256" key="1">
    <source>
        <dbReference type="SAM" id="MobiDB-lite"/>
    </source>
</evidence>